<dbReference type="SUPFAM" id="SSF82689">
    <property type="entry name" value="Mechanosensitive channel protein MscS (YggB), C-terminal domain"/>
    <property type="match status" value="1"/>
</dbReference>
<comment type="similarity">
    <text evidence="2">Belongs to the MscS (TC 1.A.23) family.</text>
</comment>
<feature type="transmembrane region" description="Helical" evidence="7">
    <location>
        <begin position="121"/>
        <end position="138"/>
    </location>
</feature>
<evidence type="ECO:0000256" key="3">
    <source>
        <dbReference type="ARBA" id="ARBA00022475"/>
    </source>
</evidence>
<sequence length="351" mass="39069">MTMTEDRFTTYLSLGGVAALLVGAAILVALFKRRGRKWHMSITLHLIQLALLCTLVLTLRHLALLLVHDEAADLGFISERALNLTASFAIICLVLNQLFELINRLVRRQIQKGSDPTSSRVLSRVLKVAIALTFLFLFGEHFGIGISGLLAFGGLGGIAIGLAGQNILSNFFSGMMLYFDRPFNIGDWVRSPDRKIEGVVSEIGWRITKIITFDNRPLYVPNSLFTSISVENPSRMTNRRISTTLGLRYEDADKIGPIIEDVRKMLQGNDKIDQTQDLLVYFNAFGESSLNIMVYCFTKTTGWAAWLQAQQEVYLKLIEIVHGHGADFAFPSQTLYVEGEPATRPAAPLSQ</sequence>
<reference evidence="10 11" key="1">
    <citation type="submission" date="2016-04" db="EMBL/GenBank/DDBJ databases">
        <authorList>
            <consortium name="Pathogen Informatics"/>
        </authorList>
    </citation>
    <scope>NUCLEOTIDE SEQUENCE [LARGE SCALE GENOMIC DNA]</scope>
    <source>
        <strain evidence="10 11">H044680328</strain>
    </source>
</reference>
<dbReference type="SUPFAM" id="SSF50182">
    <property type="entry name" value="Sm-like ribonucleoproteins"/>
    <property type="match status" value="1"/>
</dbReference>
<dbReference type="InterPro" id="IPR023408">
    <property type="entry name" value="MscS_beta-dom_sf"/>
</dbReference>
<dbReference type="InterPro" id="IPR006685">
    <property type="entry name" value="MscS_channel_2nd"/>
</dbReference>
<dbReference type="GO" id="GO:0008381">
    <property type="term" value="F:mechanosensitive monoatomic ion channel activity"/>
    <property type="evidence" value="ECO:0007669"/>
    <property type="project" value="UniProtKB-ARBA"/>
</dbReference>
<dbReference type="Pfam" id="PF00924">
    <property type="entry name" value="MS_channel_2nd"/>
    <property type="match status" value="1"/>
</dbReference>
<keyword evidence="11" id="KW-1185">Reference proteome</keyword>
<evidence type="ECO:0000256" key="4">
    <source>
        <dbReference type="ARBA" id="ARBA00022692"/>
    </source>
</evidence>
<evidence type="ECO:0000259" key="8">
    <source>
        <dbReference type="Pfam" id="PF00924"/>
    </source>
</evidence>
<dbReference type="InterPro" id="IPR049278">
    <property type="entry name" value="MS_channel_C"/>
</dbReference>
<evidence type="ECO:0000256" key="6">
    <source>
        <dbReference type="ARBA" id="ARBA00023136"/>
    </source>
</evidence>
<evidence type="ECO:0000256" key="5">
    <source>
        <dbReference type="ARBA" id="ARBA00022989"/>
    </source>
</evidence>
<dbReference type="InterPro" id="IPR045042">
    <property type="entry name" value="YnaI-like"/>
</dbReference>
<dbReference type="Gene3D" id="2.30.30.60">
    <property type="match status" value="1"/>
</dbReference>
<dbReference type="STRING" id="123899.SAMEA3906487_01936"/>
<dbReference type="Gene3D" id="3.30.70.100">
    <property type="match status" value="1"/>
</dbReference>
<feature type="domain" description="Mechanosensitive ion channel MscS C-terminal" evidence="9">
    <location>
        <begin position="243"/>
        <end position="328"/>
    </location>
</feature>
<dbReference type="PANTHER" id="PTHR43634">
    <property type="entry name" value="OW CONDUCTANCE MECHANOSENSITIVE CHANNEL"/>
    <property type="match status" value="1"/>
</dbReference>
<dbReference type="eggNOG" id="COG0668">
    <property type="taxonomic scope" value="Bacteria"/>
</dbReference>
<protein>
    <submittedName>
        <fullName evidence="10">Ion channel protein</fullName>
    </submittedName>
</protein>
<accession>A0A157PJ46</accession>
<keyword evidence="3" id="KW-1003">Cell membrane</keyword>
<keyword evidence="4 7" id="KW-0812">Transmembrane</keyword>
<dbReference type="InterPro" id="IPR010920">
    <property type="entry name" value="LSM_dom_sf"/>
</dbReference>
<name>A0A157PJ46_9BORD</name>
<feature type="transmembrane region" description="Helical" evidence="7">
    <location>
        <begin position="82"/>
        <end position="101"/>
    </location>
</feature>
<dbReference type="PANTHER" id="PTHR43634:SF2">
    <property type="entry name" value="LOW CONDUCTANCE MECHANOSENSITIVE CHANNEL YNAI"/>
    <property type="match status" value="1"/>
</dbReference>
<dbReference type="Gene3D" id="1.10.287.1260">
    <property type="match status" value="1"/>
</dbReference>
<evidence type="ECO:0000256" key="7">
    <source>
        <dbReference type="SAM" id="Phobius"/>
    </source>
</evidence>
<dbReference type="Proteomes" id="UP000076825">
    <property type="component" value="Chromosome 1"/>
</dbReference>
<feature type="transmembrane region" description="Helical" evidence="7">
    <location>
        <begin position="144"/>
        <end position="168"/>
    </location>
</feature>
<evidence type="ECO:0000256" key="2">
    <source>
        <dbReference type="ARBA" id="ARBA00008017"/>
    </source>
</evidence>
<dbReference type="KEGG" id="btrm:SAMEA390648701936"/>
<feature type="domain" description="Mechanosensitive ion channel MscS" evidence="8">
    <location>
        <begin position="166"/>
        <end position="235"/>
    </location>
</feature>
<comment type="subcellular location">
    <subcellularLocation>
        <location evidence="1">Cell membrane</location>
        <topology evidence="1">Multi-pass membrane protein</topology>
    </subcellularLocation>
</comment>
<gene>
    <name evidence="10" type="primary">ynaI_1</name>
    <name evidence="10" type="ORF">SAMEA3906487_01936</name>
</gene>
<dbReference type="InterPro" id="IPR011014">
    <property type="entry name" value="MscS_channel_TM-2"/>
</dbReference>
<dbReference type="SUPFAM" id="SSF82861">
    <property type="entry name" value="Mechanosensitive channel protein MscS (YggB), transmembrane region"/>
    <property type="match status" value="1"/>
</dbReference>
<organism evidence="10 11">
    <name type="scientific">Bordetella trematum</name>
    <dbReference type="NCBI Taxonomy" id="123899"/>
    <lineage>
        <taxon>Bacteria</taxon>
        <taxon>Pseudomonadati</taxon>
        <taxon>Pseudomonadota</taxon>
        <taxon>Betaproteobacteria</taxon>
        <taxon>Burkholderiales</taxon>
        <taxon>Alcaligenaceae</taxon>
        <taxon>Bordetella</taxon>
    </lineage>
</organism>
<dbReference type="InterPro" id="IPR011066">
    <property type="entry name" value="MscS_channel_C_sf"/>
</dbReference>
<feature type="transmembrane region" description="Helical" evidence="7">
    <location>
        <begin position="43"/>
        <end position="62"/>
    </location>
</feature>
<dbReference type="Pfam" id="PF21082">
    <property type="entry name" value="MS_channel_3rd"/>
    <property type="match status" value="1"/>
</dbReference>
<keyword evidence="5 7" id="KW-1133">Transmembrane helix</keyword>
<feature type="transmembrane region" description="Helical" evidence="7">
    <location>
        <begin position="12"/>
        <end position="31"/>
    </location>
</feature>
<proteinExistence type="inferred from homology"/>
<dbReference type="PATRIC" id="fig|123899.6.peg.1926"/>
<dbReference type="AlphaFoldDB" id="A0A157PJ46"/>
<dbReference type="EMBL" id="LT546645">
    <property type="protein sequence ID" value="SAI69797.1"/>
    <property type="molecule type" value="Genomic_DNA"/>
</dbReference>
<evidence type="ECO:0000256" key="1">
    <source>
        <dbReference type="ARBA" id="ARBA00004651"/>
    </source>
</evidence>
<dbReference type="GO" id="GO:0005886">
    <property type="term" value="C:plasma membrane"/>
    <property type="evidence" value="ECO:0007669"/>
    <property type="project" value="UniProtKB-SubCell"/>
</dbReference>
<evidence type="ECO:0000313" key="11">
    <source>
        <dbReference type="Proteomes" id="UP000076825"/>
    </source>
</evidence>
<evidence type="ECO:0000313" key="10">
    <source>
        <dbReference type="EMBL" id="SAI69797.1"/>
    </source>
</evidence>
<keyword evidence="6 7" id="KW-0472">Membrane</keyword>
<evidence type="ECO:0000259" key="9">
    <source>
        <dbReference type="Pfam" id="PF21082"/>
    </source>
</evidence>